<evidence type="ECO:0000313" key="4">
    <source>
        <dbReference type="EMBL" id="RLQ89084.1"/>
    </source>
</evidence>
<dbReference type="SUPFAM" id="SSF51735">
    <property type="entry name" value="NAD(P)-binding Rossmann-fold domains"/>
    <property type="match status" value="1"/>
</dbReference>
<dbReference type="Gene3D" id="3.40.50.720">
    <property type="entry name" value="NAD(P)-binding Rossmann-like Domain"/>
    <property type="match status" value="1"/>
</dbReference>
<dbReference type="PRINTS" id="PR00081">
    <property type="entry name" value="GDHRDH"/>
</dbReference>
<organism evidence="4 5">
    <name type="scientific">Notoacmeibacter ruber</name>
    <dbReference type="NCBI Taxonomy" id="2670375"/>
    <lineage>
        <taxon>Bacteria</taxon>
        <taxon>Pseudomonadati</taxon>
        <taxon>Pseudomonadota</taxon>
        <taxon>Alphaproteobacteria</taxon>
        <taxon>Hyphomicrobiales</taxon>
        <taxon>Notoacmeibacteraceae</taxon>
        <taxon>Notoacmeibacter</taxon>
    </lineage>
</organism>
<dbReference type="PANTHER" id="PTHR43639:SF1">
    <property type="entry name" value="SHORT-CHAIN DEHYDROGENASE_REDUCTASE FAMILY PROTEIN"/>
    <property type="match status" value="1"/>
</dbReference>
<dbReference type="EMBL" id="RCWN01000001">
    <property type="protein sequence ID" value="RLQ89084.1"/>
    <property type="molecule type" value="Genomic_DNA"/>
</dbReference>
<dbReference type="FunFam" id="3.40.50.720:FF:000173">
    <property type="entry name" value="3-oxoacyl-[acyl-carrier protein] reductase"/>
    <property type="match status" value="1"/>
</dbReference>
<dbReference type="PANTHER" id="PTHR43639">
    <property type="entry name" value="OXIDOREDUCTASE, SHORT-CHAIN DEHYDROGENASE/REDUCTASE FAMILY (AFU_ORTHOLOGUE AFUA_5G02870)"/>
    <property type="match status" value="1"/>
</dbReference>
<sequence>MTEKGLLLVTGGSRGIGAAVAKRAAKKGWTVALTYRSNRQEAEALVASIRDEGGRASCHQCDVGDEASILRLFEAIDGLDQPLRGLVNNAGIVDQASPLAAMTTERMRRVFDVNILGAFIVAREAIRRMARSDGTAGGAIVNVSSIAAKLGGAGTYVDYAASKGAIDTLTVGLGLELAGQGVRVNAVRPGIIDTDIHADAGDPQRVDRVGSSLPMQRAGEPEEVADAILYLLSDEASYVTGALLDVSGGR</sequence>
<dbReference type="Pfam" id="PF13561">
    <property type="entry name" value="adh_short_C2"/>
    <property type="match status" value="1"/>
</dbReference>
<gene>
    <name evidence="4" type="ORF">D8780_13380</name>
</gene>
<dbReference type="PROSITE" id="PS00061">
    <property type="entry name" value="ADH_SHORT"/>
    <property type="match status" value="1"/>
</dbReference>
<keyword evidence="2" id="KW-0560">Oxidoreductase</keyword>
<accession>A0A3L7JF45</accession>
<evidence type="ECO:0000256" key="1">
    <source>
        <dbReference type="ARBA" id="ARBA00006484"/>
    </source>
</evidence>
<evidence type="ECO:0000259" key="3">
    <source>
        <dbReference type="SMART" id="SM00822"/>
    </source>
</evidence>
<dbReference type="InterPro" id="IPR036291">
    <property type="entry name" value="NAD(P)-bd_dom_sf"/>
</dbReference>
<name>A0A3L7JF45_9HYPH</name>
<dbReference type="AlphaFoldDB" id="A0A3L7JF45"/>
<keyword evidence="5" id="KW-1185">Reference proteome</keyword>
<comment type="caution">
    <text evidence="4">The sequence shown here is derived from an EMBL/GenBank/DDBJ whole genome shotgun (WGS) entry which is preliminary data.</text>
</comment>
<dbReference type="InterPro" id="IPR057326">
    <property type="entry name" value="KR_dom"/>
</dbReference>
<comment type="similarity">
    <text evidence="1">Belongs to the short-chain dehydrogenases/reductases (SDR) family.</text>
</comment>
<dbReference type="CDD" id="cd05233">
    <property type="entry name" value="SDR_c"/>
    <property type="match status" value="1"/>
</dbReference>
<reference evidence="4 5" key="1">
    <citation type="submission" date="2018-10" db="EMBL/GenBank/DDBJ databases">
        <title>Notoacmeibacter sp. M2BS9Y-3-1, whole genome shotgun sequence.</title>
        <authorList>
            <person name="Tuo L."/>
        </authorList>
    </citation>
    <scope>NUCLEOTIDE SEQUENCE [LARGE SCALE GENOMIC DNA]</scope>
    <source>
        <strain evidence="4 5">M2BS9Y-3-1</strain>
    </source>
</reference>
<dbReference type="RefSeq" id="WP_121646051.1">
    <property type="nucleotide sequence ID" value="NZ_RCWN01000001.1"/>
</dbReference>
<dbReference type="PRINTS" id="PR00080">
    <property type="entry name" value="SDRFAMILY"/>
</dbReference>
<protein>
    <submittedName>
        <fullName evidence="4">SDR family oxidoreductase</fullName>
    </submittedName>
</protein>
<evidence type="ECO:0000313" key="5">
    <source>
        <dbReference type="Proteomes" id="UP000281094"/>
    </source>
</evidence>
<feature type="domain" description="Ketoreductase" evidence="3">
    <location>
        <begin position="5"/>
        <end position="194"/>
    </location>
</feature>
<dbReference type="InterPro" id="IPR020904">
    <property type="entry name" value="Sc_DH/Rdtase_CS"/>
</dbReference>
<dbReference type="SMART" id="SM00822">
    <property type="entry name" value="PKS_KR"/>
    <property type="match status" value="1"/>
</dbReference>
<dbReference type="Proteomes" id="UP000281094">
    <property type="component" value="Unassembled WGS sequence"/>
</dbReference>
<dbReference type="GO" id="GO:0016491">
    <property type="term" value="F:oxidoreductase activity"/>
    <property type="evidence" value="ECO:0007669"/>
    <property type="project" value="UniProtKB-KW"/>
</dbReference>
<evidence type="ECO:0000256" key="2">
    <source>
        <dbReference type="ARBA" id="ARBA00023002"/>
    </source>
</evidence>
<dbReference type="InterPro" id="IPR002347">
    <property type="entry name" value="SDR_fam"/>
</dbReference>
<proteinExistence type="inferred from homology"/>